<accession>A0AAJ8LGP5</accession>
<dbReference type="CDD" id="cd02970">
    <property type="entry name" value="PRX_like2"/>
    <property type="match status" value="1"/>
</dbReference>
<feature type="region of interest" description="Disordered" evidence="1">
    <location>
        <begin position="292"/>
        <end position="327"/>
    </location>
</feature>
<dbReference type="Pfam" id="PF13911">
    <property type="entry name" value="AhpC-TSA_2"/>
    <property type="match status" value="1"/>
</dbReference>
<evidence type="ECO:0008006" key="4">
    <source>
        <dbReference type="Google" id="ProtNLM"/>
    </source>
</evidence>
<dbReference type="KEGG" id="ksn:43590683"/>
<dbReference type="SUPFAM" id="SSF52833">
    <property type="entry name" value="Thioredoxin-like"/>
    <property type="match status" value="1"/>
</dbReference>
<keyword evidence="3" id="KW-1185">Reference proteome</keyword>
<dbReference type="PANTHER" id="PTHR28630:SF3">
    <property type="entry name" value="PEROXIREDOXIN-LIKE 2C"/>
    <property type="match status" value="1"/>
</dbReference>
<evidence type="ECO:0000313" key="3">
    <source>
        <dbReference type="Proteomes" id="UP000322225"/>
    </source>
</evidence>
<reference evidence="2" key="1">
    <citation type="submission" date="2017-08" db="EMBL/GenBank/DDBJ databases">
        <authorList>
            <person name="Cuomo C."/>
            <person name="Billmyre B."/>
            <person name="Heitman J."/>
        </authorList>
    </citation>
    <scope>NUCLEOTIDE SEQUENCE</scope>
    <source>
        <strain evidence="2">CBS 12478</strain>
    </source>
</reference>
<feature type="compositionally biased region" description="Basic and acidic residues" evidence="1">
    <location>
        <begin position="301"/>
        <end position="324"/>
    </location>
</feature>
<proteinExistence type="predicted"/>
<dbReference type="Gene3D" id="3.40.30.10">
    <property type="entry name" value="Glutaredoxin"/>
    <property type="match status" value="1"/>
</dbReference>
<reference evidence="2" key="2">
    <citation type="submission" date="2024-01" db="EMBL/GenBank/DDBJ databases">
        <title>Comparative genomics of Cryptococcus and Kwoniella reveals pathogenesis evolution and contrasting modes of karyotype evolution via chromosome fusion or intercentromeric recombination.</title>
        <authorList>
            <person name="Coelho M.A."/>
            <person name="David-Palma M."/>
            <person name="Shea T."/>
            <person name="Bowers K."/>
            <person name="McGinley-Smith S."/>
            <person name="Mohammad A.W."/>
            <person name="Gnirke A."/>
            <person name="Yurkov A.M."/>
            <person name="Nowrousian M."/>
            <person name="Sun S."/>
            <person name="Cuomo C.A."/>
            <person name="Heitman J."/>
        </authorList>
    </citation>
    <scope>NUCLEOTIDE SEQUENCE</scope>
    <source>
        <strain evidence="2">CBS 12478</strain>
    </source>
</reference>
<dbReference type="EMBL" id="CP144053">
    <property type="protein sequence ID" value="WWD17509.1"/>
    <property type="molecule type" value="Genomic_DNA"/>
</dbReference>
<feature type="compositionally biased region" description="Low complexity" evidence="1">
    <location>
        <begin position="167"/>
        <end position="200"/>
    </location>
</feature>
<gene>
    <name evidence="2" type="ORF">CI109_101950</name>
</gene>
<dbReference type="InterPro" id="IPR036249">
    <property type="entry name" value="Thioredoxin-like_sf"/>
</dbReference>
<sequence length="637" mass="69236">MSLSTSSPSPPIIVDFSQPPTPTSNISVGRSKSLALPTSSSSTQTSYDLFPRSASISSATSNPSINSLRRLSRKLPPAWTESLEDLARTNSPSPSTSPSHSHSAIESQVEGISPRSKAIPLPTVGGAGTKNSKRGSEQFILSVAAPLDLALQHSPRSSTLTTAEVNSISSRSNSGSSFSQIFYNPSNNKSNTKPSTSGSGLQKRSVGKASISGPSSTTPARSLRPEMSPRKGSSSSSSNTSASSQILQTPTTTHASRFAARNNSVSATSSSCSSRDTCGTWSLLDEVQMEESIAAGGKGKNVKESRREKKMREKRDRERFDEKTPPTPKELFEASLLEVVGERGERVKFGDLVNRRKTIVIFIRHWFCPLCAQYMSSILSEVSVDALEKANVDLVIIGNGSDKMLDGYRNKSFRCPFKMYTDPTLALYRALGLTRQTGDSGPEEEKGDYLTQSALESTFQTIKRATKMPLLHNPGHFLQLGGEFVFDATTTRRAPLNVIYTHRMTNTRSHAPIRDICEEAGVRLEFIHYEPGPPPPPVHRASYISTTDSTTGGGGGEVDVIRRGSKETDEWKVERDETLSRMRALKIARREGIKALDNEGYTFDKRSKVGTDNVRIVGKDVMVAEEEAEVEGLGFAI</sequence>
<name>A0AAJ8LGP5_9TREE</name>
<feature type="region of interest" description="Disordered" evidence="1">
    <location>
        <begin position="82"/>
        <end position="133"/>
    </location>
</feature>
<feature type="region of interest" description="Disordered" evidence="1">
    <location>
        <begin position="1"/>
        <end position="47"/>
    </location>
</feature>
<dbReference type="RefSeq" id="XP_065823127.1">
    <property type="nucleotide sequence ID" value="XM_065967055.1"/>
</dbReference>
<dbReference type="InterPro" id="IPR032801">
    <property type="entry name" value="PXL2A/B/C"/>
</dbReference>
<dbReference type="Proteomes" id="UP000322225">
    <property type="component" value="Chromosome 3"/>
</dbReference>
<protein>
    <recommendedName>
        <fullName evidence="4">Thioredoxin domain-containing protein</fullName>
    </recommendedName>
</protein>
<feature type="compositionally biased region" description="Polar residues" evidence="1">
    <location>
        <begin position="245"/>
        <end position="255"/>
    </location>
</feature>
<feature type="compositionally biased region" description="Low complexity" evidence="1">
    <location>
        <begin position="31"/>
        <end position="47"/>
    </location>
</feature>
<evidence type="ECO:0000256" key="1">
    <source>
        <dbReference type="SAM" id="MobiDB-lite"/>
    </source>
</evidence>
<evidence type="ECO:0000313" key="2">
    <source>
        <dbReference type="EMBL" id="WWD17509.1"/>
    </source>
</evidence>
<dbReference type="PANTHER" id="PTHR28630">
    <property type="match status" value="1"/>
</dbReference>
<feature type="region of interest" description="Disordered" evidence="1">
    <location>
        <begin position="158"/>
        <end position="257"/>
    </location>
</feature>
<feature type="compositionally biased region" description="Low complexity" evidence="1">
    <location>
        <begin position="91"/>
        <end position="102"/>
    </location>
</feature>
<dbReference type="AlphaFoldDB" id="A0AAJ8LGP5"/>
<organism evidence="2 3">
    <name type="scientific">Kwoniella shandongensis</name>
    <dbReference type="NCBI Taxonomy" id="1734106"/>
    <lineage>
        <taxon>Eukaryota</taxon>
        <taxon>Fungi</taxon>
        <taxon>Dikarya</taxon>
        <taxon>Basidiomycota</taxon>
        <taxon>Agaricomycotina</taxon>
        <taxon>Tremellomycetes</taxon>
        <taxon>Tremellales</taxon>
        <taxon>Cryptococcaceae</taxon>
        <taxon>Kwoniella</taxon>
    </lineage>
</organism>
<feature type="compositionally biased region" description="Low complexity" evidence="1">
    <location>
        <begin position="233"/>
        <end position="244"/>
    </location>
</feature>
<dbReference type="GeneID" id="43590683"/>